<dbReference type="InterPro" id="IPR050452">
    <property type="entry name" value="Metacaspase"/>
</dbReference>
<dbReference type="PANTHER" id="PTHR48104:SF30">
    <property type="entry name" value="METACASPASE-1"/>
    <property type="match status" value="1"/>
</dbReference>
<feature type="region of interest" description="Disordered" evidence="2">
    <location>
        <begin position="158"/>
        <end position="180"/>
    </location>
</feature>
<evidence type="ECO:0000256" key="1">
    <source>
        <dbReference type="ARBA" id="ARBA00009005"/>
    </source>
</evidence>
<dbReference type="GO" id="GO:0006508">
    <property type="term" value="P:proteolysis"/>
    <property type="evidence" value="ECO:0007669"/>
    <property type="project" value="InterPro"/>
</dbReference>
<dbReference type="AlphaFoldDB" id="A0AAX6GWB5"/>
<reference evidence="5" key="1">
    <citation type="journal article" date="2023" name="GigaByte">
        <title>Genome assembly of the bearded iris, Iris pallida Lam.</title>
        <authorList>
            <person name="Bruccoleri R.E."/>
            <person name="Oakeley E.J."/>
            <person name="Faust A.M.E."/>
            <person name="Altorfer M."/>
            <person name="Dessus-Babus S."/>
            <person name="Burckhardt D."/>
            <person name="Oertli M."/>
            <person name="Naumann U."/>
            <person name="Petersen F."/>
            <person name="Wong J."/>
        </authorList>
    </citation>
    <scope>NUCLEOTIDE SEQUENCE</scope>
    <source>
        <strain evidence="5">GSM-AAB239-AS_SAM_17_03QT</strain>
    </source>
</reference>
<dbReference type="EMBL" id="JANAVB010028397">
    <property type="protein sequence ID" value="KAJ6816162.1"/>
    <property type="molecule type" value="Genomic_DNA"/>
</dbReference>
<comment type="caution">
    <text evidence="5">The sequence shown here is derived from an EMBL/GenBank/DDBJ whole genome shotgun (WGS) entry which is preliminary data.</text>
</comment>
<proteinExistence type="inferred from homology"/>
<gene>
    <name evidence="5" type="ORF">M6B38_343000</name>
    <name evidence="4" type="ORF">M6B38_417460</name>
</gene>
<dbReference type="GO" id="GO:0004197">
    <property type="term" value="F:cysteine-type endopeptidase activity"/>
    <property type="evidence" value="ECO:0007669"/>
    <property type="project" value="InterPro"/>
</dbReference>
<dbReference type="EMBL" id="JANAVB010015864">
    <property type="protein sequence ID" value="KAJ6832611.1"/>
    <property type="molecule type" value="Genomic_DNA"/>
</dbReference>
<organism evidence="5 6">
    <name type="scientific">Iris pallida</name>
    <name type="common">Sweet iris</name>
    <dbReference type="NCBI Taxonomy" id="29817"/>
    <lineage>
        <taxon>Eukaryota</taxon>
        <taxon>Viridiplantae</taxon>
        <taxon>Streptophyta</taxon>
        <taxon>Embryophyta</taxon>
        <taxon>Tracheophyta</taxon>
        <taxon>Spermatophyta</taxon>
        <taxon>Magnoliopsida</taxon>
        <taxon>Liliopsida</taxon>
        <taxon>Asparagales</taxon>
        <taxon>Iridaceae</taxon>
        <taxon>Iridoideae</taxon>
        <taxon>Irideae</taxon>
        <taxon>Iris</taxon>
    </lineage>
</organism>
<evidence type="ECO:0000259" key="3">
    <source>
        <dbReference type="Pfam" id="PF00656"/>
    </source>
</evidence>
<evidence type="ECO:0000313" key="6">
    <source>
        <dbReference type="Proteomes" id="UP001140949"/>
    </source>
</evidence>
<keyword evidence="6" id="KW-1185">Reference proteome</keyword>
<dbReference type="Proteomes" id="UP001140949">
    <property type="component" value="Unassembled WGS sequence"/>
</dbReference>
<sequence>MAKRAVLIGCNYPGTEGELEGCVNDVQRVRRCLVELFGFDERDIEVLIDTDGSYTQPTGANICQSIERLVRRAKPGDSLFIHYSGHGLRLPTADGEEDDTGYDECIVPCDMNVITDNDFRDFVCQVPDGCRLTIVADSCHSGGLIDSSEEQIGESYYNHKHHETGPEENGDRRRDGGLESKGVRVKKRSLRLSNLIEILKQKTGRGDIVPGNVRSALFDIFGDDASPSIKKSMNKLQHGARDRDIGCVVGGLMSVAWSVMKNIFQQKSEEILELEDEAYSTRAANRRSGGPENGILISGCQTDQKSVDGHSTESGNVTYGALSDAIQVILAKNHGKISNRRLVQSARERLAKQGLRQRPGLYCSDSYADAPFICS</sequence>
<evidence type="ECO:0000313" key="5">
    <source>
        <dbReference type="EMBL" id="KAJ6832611.1"/>
    </source>
</evidence>
<comment type="similarity">
    <text evidence="1">Belongs to the peptidase C14B family.</text>
</comment>
<dbReference type="InterPro" id="IPR011600">
    <property type="entry name" value="Pept_C14_caspase"/>
</dbReference>
<dbReference type="Pfam" id="PF00656">
    <property type="entry name" value="Peptidase_C14"/>
    <property type="match status" value="1"/>
</dbReference>
<dbReference type="Gene3D" id="3.40.50.12660">
    <property type="match status" value="2"/>
</dbReference>
<feature type="compositionally biased region" description="Basic and acidic residues" evidence="2">
    <location>
        <begin position="163"/>
        <end position="180"/>
    </location>
</feature>
<evidence type="ECO:0000313" key="4">
    <source>
        <dbReference type="EMBL" id="KAJ6816162.1"/>
    </source>
</evidence>
<name>A0AAX6GWB5_IRIPA</name>
<evidence type="ECO:0000256" key="2">
    <source>
        <dbReference type="SAM" id="MobiDB-lite"/>
    </source>
</evidence>
<accession>A0AAX6GWB5</accession>
<protein>
    <submittedName>
        <fullName evidence="5">Metacaspase-4-like</fullName>
    </submittedName>
</protein>
<feature type="domain" description="Peptidase C14 caspase" evidence="3">
    <location>
        <begin position="3"/>
        <end position="365"/>
    </location>
</feature>
<dbReference type="GO" id="GO:0005737">
    <property type="term" value="C:cytoplasm"/>
    <property type="evidence" value="ECO:0007669"/>
    <property type="project" value="TreeGrafter"/>
</dbReference>
<dbReference type="PANTHER" id="PTHR48104">
    <property type="entry name" value="METACASPASE-4"/>
    <property type="match status" value="1"/>
</dbReference>
<reference evidence="5" key="2">
    <citation type="submission" date="2023-04" db="EMBL/GenBank/DDBJ databases">
        <authorList>
            <person name="Bruccoleri R.E."/>
            <person name="Oakeley E.J."/>
            <person name="Faust A.-M."/>
            <person name="Dessus-Babus S."/>
            <person name="Altorfer M."/>
            <person name="Burckhardt D."/>
            <person name="Oertli M."/>
            <person name="Naumann U."/>
            <person name="Petersen F."/>
            <person name="Wong J."/>
        </authorList>
    </citation>
    <scope>NUCLEOTIDE SEQUENCE</scope>
    <source>
        <strain evidence="5">GSM-AAB239-AS_SAM_17_03QT</strain>
        <tissue evidence="5">Leaf</tissue>
    </source>
</reference>